<evidence type="ECO:0000256" key="4">
    <source>
        <dbReference type="ARBA" id="ARBA00022989"/>
    </source>
</evidence>
<dbReference type="PANTHER" id="PTHR31113:SF28">
    <property type="match status" value="1"/>
</dbReference>
<evidence type="ECO:0000313" key="7">
    <source>
        <dbReference type="EMBL" id="KAK6792294.1"/>
    </source>
</evidence>
<organism evidence="7 8">
    <name type="scientific">Solanum bulbocastanum</name>
    <name type="common">Wild potato</name>
    <dbReference type="NCBI Taxonomy" id="147425"/>
    <lineage>
        <taxon>Eukaryota</taxon>
        <taxon>Viridiplantae</taxon>
        <taxon>Streptophyta</taxon>
        <taxon>Embryophyta</taxon>
        <taxon>Tracheophyta</taxon>
        <taxon>Spermatophyta</taxon>
        <taxon>Magnoliopsida</taxon>
        <taxon>eudicotyledons</taxon>
        <taxon>Gunneridae</taxon>
        <taxon>Pentapetalae</taxon>
        <taxon>asterids</taxon>
        <taxon>lamiids</taxon>
        <taxon>Solanales</taxon>
        <taxon>Solanaceae</taxon>
        <taxon>Solanoideae</taxon>
        <taxon>Solaneae</taxon>
        <taxon>Solanum</taxon>
    </lineage>
</organism>
<keyword evidence="8" id="KW-1185">Reference proteome</keyword>
<keyword evidence="5 6" id="KW-0472">Membrane</keyword>
<evidence type="ECO:0000256" key="3">
    <source>
        <dbReference type="ARBA" id="ARBA00022692"/>
    </source>
</evidence>
<comment type="subcellular location">
    <subcellularLocation>
        <location evidence="1">Membrane</location>
    </subcellularLocation>
</comment>
<comment type="similarity">
    <text evidence="2">Belongs to the UPF0496 family.</text>
</comment>
<name>A0AAN8YG76_SOLBU</name>
<sequence length="372" mass="42345">MMEGDTTCEITIKDKKKMTRDTQRSLNVNEEYLGALRTKSYDDFFTKAQLLVNEPSSPNSQLCHINTFSKILLDPGQEKITSILETTIFPAKKYNLKPLLTNYFNISADASKFCSQILKSISQIQSHYGFIEQVLDSIDNCSNFDQFGYLVLELRTFIIHNNPFSDLKKQDFTRINDEYSSVLQCLKSKKKRVVRKIKLIKCVNNTSGVCVTVACGLVVVAALVLAAHTFAAIVMGPAILSLPLKPFKKKFMSFRFLKCGFLRKVGDQLDVATKGTYILNRDFDMISRLVDRLHDEIDHNKEMIQLCLDKREDRFSLEVLKELKKSNIGFKKQVEALEEHVYLCLLTINRARALVIKEIAKSCGHKSQGSSQ</sequence>
<evidence type="ECO:0000313" key="8">
    <source>
        <dbReference type="Proteomes" id="UP001371456"/>
    </source>
</evidence>
<evidence type="ECO:0000256" key="5">
    <source>
        <dbReference type="ARBA" id="ARBA00023136"/>
    </source>
</evidence>
<dbReference type="AlphaFoldDB" id="A0AAN8YG76"/>
<evidence type="ECO:0000256" key="2">
    <source>
        <dbReference type="ARBA" id="ARBA00009074"/>
    </source>
</evidence>
<dbReference type="PANTHER" id="PTHR31113">
    <property type="entry name" value="UPF0496 PROTEIN 3-RELATED"/>
    <property type="match status" value="1"/>
</dbReference>
<proteinExistence type="inferred from homology"/>
<reference evidence="7 8" key="1">
    <citation type="submission" date="2024-02" db="EMBL/GenBank/DDBJ databases">
        <title>de novo genome assembly of Solanum bulbocastanum strain 11H21.</title>
        <authorList>
            <person name="Hosaka A.J."/>
        </authorList>
    </citation>
    <scope>NUCLEOTIDE SEQUENCE [LARGE SCALE GENOMIC DNA]</scope>
    <source>
        <tissue evidence="7">Young leaves</tissue>
    </source>
</reference>
<dbReference type="Pfam" id="PF05055">
    <property type="entry name" value="DUF677"/>
    <property type="match status" value="1"/>
</dbReference>
<protein>
    <submittedName>
        <fullName evidence="7">Uncharacterized protein</fullName>
    </submittedName>
</protein>
<evidence type="ECO:0000256" key="1">
    <source>
        <dbReference type="ARBA" id="ARBA00004370"/>
    </source>
</evidence>
<dbReference type="Proteomes" id="UP001371456">
    <property type="component" value="Unassembled WGS sequence"/>
</dbReference>
<comment type="caution">
    <text evidence="7">The sequence shown here is derived from an EMBL/GenBank/DDBJ whole genome shotgun (WGS) entry which is preliminary data.</text>
</comment>
<accession>A0AAN8YG76</accession>
<dbReference type="EMBL" id="JBANQN010000004">
    <property type="protein sequence ID" value="KAK6792294.1"/>
    <property type="molecule type" value="Genomic_DNA"/>
</dbReference>
<feature type="transmembrane region" description="Helical" evidence="6">
    <location>
        <begin position="211"/>
        <end position="244"/>
    </location>
</feature>
<keyword evidence="3 6" id="KW-0812">Transmembrane</keyword>
<keyword evidence="4 6" id="KW-1133">Transmembrane helix</keyword>
<dbReference type="InterPro" id="IPR007749">
    <property type="entry name" value="DUF677"/>
</dbReference>
<dbReference type="GO" id="GO:0016020">
    <property type="term" value="C:membrane"/>
    <property type="evidence" value="ECO:0007669"/>
    <property type="project" value="UniProtKB-SubCell"/>
</dbReference>
<evidence type="ECO:0000256" key="6">
    <source>
        <dbReference type="SAM" id="Phobius"/>
    </source>
</evidence>
<gene>
    <name evidence="7" type="ORF">RDI58_011375</name>
</gene>